<dbReference type="InterPro" id="IPR011033">
    <property type="entry name" value="PRC_barrel-like_sf"/>
</dbReference>
<organism evidence="9 10">
    <name type="scientific">Pelatocladus maniniholoensis HA4357-MV3</name>
    <dbReference type="NCBI Taxonomy" id="1117104"/>
    <lineage>
        <taxon>Bacteria</taxon>
        <taxon>Bacillati</taxon>
        <taxon>Cyanobacteriota</taxon>
        <taxon>Cyanophyceae</taxon>
        <taxon>Nostocales</taxon>
        <taxon>Nostocaceae</taxon>
        <taxon>Pelatocladus</taxon>
    </lineage>
</organism>
<keyword evidence="4 5" id="KW-0143">Chaperone</keyword>
<evidence type="ECO:0000313" key="10">
    <source>
        <dbReference type="Proteomes" id="UP000813215"/>
    </source>
</evidence>
<comment type="caution">
    <text evidence="9">The sequence shown here is derived from an EMBL/GenBank/DDBJ whole genome shotgun (WGS) entry which is preliminary data.</text>
</comment>
<evidence type="ECO:0000256" key="3">
    <source>
        <dbReference type="ARBA" id="ARBA00022552"/>
    </source>
</evidence>
<comment type="function">
    <text evidence="5">An accessory protein needed during the final step in the assembly of 30S ribosomal subunit, possibly for assembly of the head region. Essential for efficient processing of 16S rRNA. May be needed both before and after RbfA during the maturation of 16S rRNA. It has affinity for free ribosomal 30S subunits but not for 70S ribosomes.</text>
</comment>
<dbReference type="InterPro" id="IPR011961">
    <property type="entry name" value="RimM"/>
</dbReference>
<dbReference type="GO" id="GO:0005840">
    <property type="term" value="C:ribosome"/>
    <property type="evidence" value="ECO:0007669"/>
    <property type="project" value="InterPro"/>
</dbReference>
<dbReference type="AlphaFoldDB" id="A0A9E3H695"/>
<keyword evidence="2 5" id="KW-0690">Ribosome biogenesis</keyword>
<dbReference type="Pfam" id="PF01782">
    <property type="entry name" value="RimM"/>
    <property type="match status" value="1"/>
</dbReference>
<comment type="similarity">
    <text evidence="5">Belongs to the RimM family.</text>
</comment>
<reference evidence="9" key="2">
    <citation type="journal article" date="2022" name="Microbiol. Resour. Announc.">
        <title>Metagenome Sequencing to Explore Phylogenomics of Terrestrial Cyanobacteria.</title>
        <authorList>
            <person name="Ward R.D."/>
            <person name="Stajich J.E."/>
            <person name="Johansen J.R."/>
            <person name="Huntemann M."/>
            <person name="Clum A."/>
            <person name="Foster B."/>
            <person name="Foster B."/>
            <person name="Roux S."/>
            <person name="Palaniappan K."/>
            <person name="Varghese N."/>
            <person name="Mukherjee S."/>
            <person name="Reddy T.B.K."/>
            <person name="Daum C."/>
            <person name="Copeland A."/>
            <person name="Chen I.A."/>
            <person name="Ivanova N.N."/>
            <person name="Kyrpides N.C."/>
            <person name="Shapiro N."/>
            <person name="Eloe-Fadrosh E.A."/>
            <person name="Pietrasiak N."/>
        </authorList>
    </citation>
    <scope>NUCLEOTIDE SEQUENCE</scope>
    <source>
        <strain evidence="9">HA4357-MV3</strain>
    </source>
</reference>
<dbReference type="Gene3D" id="2.40.30.60">
    <property type="entry name" value="RimM"/>
    <property type="match status" value="1"/>
</dbReference>
<dbReference type="GO" id="GO:0043022">
    <property type="term" value="F:ribosome binding"/>
    <property type="evidence" value="ECO:0007669"/>
    <property type="project" value="InterPro"/>
</dbReference>
<dbReference type="InterPro" id="IPR036976">
    <property type="entry name" value="RimM_N_sf"/>
</dbReference>
<evidence type="ECO:0000313" key="9">
    <source>
        <dbReference type="EMBL" id="MBW4430970.1"/>
    </source>
</evidence>
<evidence type="ECO:0000256" key="1">
    <source>
        <dbReference type="ARBA" id="ARBA00022490"/>
    </source>
</evidence>
<dbReference type="Pfam" id="PF24986">
    <property type="entry name" value="PRC_RimM"/>
    <property type="match status" value="1"/>
</dbReference>
<keyword evidence="3 5" id="KW-0698">rRNA processing</keyword>
<evidence type="ECO:0000259" key="7">
    <source>
        <dbReference type="Pfam" id="PF01782"/>
    </source>
</evidence>
<dbReference type="GO" id="GO:0042274">
    <property type="term" value="P:ribosomal small subunit biogenesis"/>
    <property type="evidence" value="ECO:0007669"/>
    <property type="project" value="UniProtKB-UniRule"/>
</dbReference>
<dbReference type="SUPFAM" id="SSF50346">
    <property type="entry name" value="PRC-barrel domain"/>
    <property type="match status" value="1"/>
</dbReference>
<dbReference type="PANTHER" id="PTHR33692:SF1">
    <property type="entry name" value="RIBOSOME MATURATION FACTOR RIMM"/>
    <property type="match status" value="1"/>
</dbReference>
<comment type="subcellular location">
    <subcellularLocation>
        <location evidence="5">Cytoplasm</location>
    </subcellularLocation>
</comment>
<dbReference type="PANTHER" id="PTHR33692">
    <property type="entry name" value="RIBOSOME MATURATION FACTOR RIMM"/>
    <property type="match status" value="1"/>
</dbReference>
<comment type="domain">
    <text evidence="5">The PRC barrel domain binds ribosomal protein uS19.</text>
</comment>
<comment type="subunit">
    <text evidence="5">Binds ribosomal protein uS19.</text>
</comment>
<dbReference type="Gene3D" id="2.30.30.240">
    <property type="entry name" value="PRC-barrel domain"/>
    <property type="match status" value="1"/>
</dbReference>
<dbReference type="InterPro" id="IPR002676">
    <property type="entry name" value="RimM_N"/>
</dbReference>
<feature type="domain" description="Ribosome maturation factor RimM PRC barrel" evidence="8">
    <location>
        <begin position="137"/>
        <end position="210"/>
    </location>
</feature>
<dbReference type="InterPro" id="IPR056792">
    <property type="entry name" value="PRC_RimM"/>
</dbReference>
<sequence>MKQKETGRQENKEKKRKEDRKKSDSSPSVTSQLEDWMEIGTIVAPQGLHGEMRVYPDSDFPQRFEIPGKRWLLRTGEMKPQPVELLTGRYIEGKNIYVIRLAGVDDRNQAEELRGCKLMVPKSDRPQLEEDEYHVLDLIGLQVFMQESGELVGTVVEVIAAGNDLLEVKLHQPPTSNNQQKNVLIPFVKAIAPVVDLETGRIEITPPLGLLEIN</sequence>
<dbReference type="GO" id="GO:0005737">
    <property type="term" value="C:cytoplasm"/>
    <property type="evidence" value="ECO:0007669"/>
    <property type="project" value="UniProtKB-SubCell"/>
</dbReference>
<dbReference type="InterPro" id="IPR009000">
    <property type="entry name" value="Transl_B-barrel_sf"/>
</dbReference>
<feature type="domain" description="RimM N-terminal" evidence="7">
    <location>
        <begin position="39"/>
        <end position="124"/>
    </location>
</feature>
<name>A0A9E3H695_9NOST</name>
<gene>
    <name evidence="5 9" type="primary">rimM</name>
    <name evidence="9" type="ORF">KME28_04350</name>
</gene>
<protein>
    <recommendedName>
        <fullName evidence="5">Ribosome maturation factor RimM</fullName>
    </recommendedName>
</protein>
<evidence type="ECO:0000256" key="5">
    <source>
        <dbReference type="HAMAP-Rule" id="MF_00014"/>
    </source>
</evidence>
<dbReference type="EMBL" id="JAHHHW010000044">
    <property type="protein sequence ID" value="MBW4430970.1"/>
    <property type="molecule type" value="Genomic_DNA"/>
</dbReference>
<evidence type="ECO:0000259" key="8">
    <source>
        <dbReference type="Pfam" id="PF24986"/>
    </source>
</evidence>
<evidence type="ECO:0000256" key="2">
    <source>
        <dbReference type="ARBA" id="ARBA00022517"/>
    </source>
</evidence>
<feature type="compositionally biased region" description="Basic and acidic residues" evidence="6">
    <location>
        <begin position="1"/>
        <end position="13"/>
    </location>
</feature>
<dbReference type="Proteomes" id="UP000813215">
    <property type="component" value="Unassembled WGS sequence"/>
</dbReference>
<feature type="region of interest" description="Disordered" evidence="6">
    <location>
        <begin position="1"/>
        <end position="32"/>
    </location>
</feature>
<dbReference type="GO" id="GO:0006364">
    <property type="term" value="P:rRNA processing"/>
    <property type="evidence" value="ECO:0007669"/>
    <property type="project" value="UniProtKB-UniRule"/>
</dbReference>
<reference evidence="9" key="1">
    <citation type="submission" date="2021-05" db="EMBL/GenBank/DDBJ databases">
        <authorList>
            <person name="Pietrasiak N."/>
            <person name="Ward R."/>
            <person name="Stajich J.E."/>
            <person name="Kurbessoian T."/>
        </authorList>
    </citation>
    <scope>NUCLEOTIDE SEQUENCE</scope>
    <source>
        <strain evidence="9">HA4357-MV3</strain>
    </source>
</reference>
<keyword evidence="1 5" id="KW-0963">Cytoplasm</keyword>
<accession>A0A9E3H695</accession>
<dbReference type="SUPFAM" id="SSF50447">
    <property type="entry name" value="Translation proteins"/>
    <property type="match status" value="1"/>
</dbReference>
<proteinExistence type="inferred from homology"/>
<evidence type="ECO:0000256" key="4">
    <source>
        <dbReference type="ARBA" id="ARBA00023186"/>
    </source>
</evidence>
<dbReference type="NCBIfam" id="TIGR02273">
    <property type="entry name" value="16S_RimM"/>
    <property type="match status" value="1"/>
</dbReference>
<evidence type="ECO:0000256" key="6">
    <source>
        <dbReference type="SAM" id="MobiDB-lite"/>
    </source>
</evidence>
<dbReference type="HAMAP" id="MF_00014">
    <property type="entry name" value="Ribosome_mat_RimM"/>
    <property type="match status" value="1"/>
</dbReference>